<dbReference type="Proteomes" id="UP000770717">
    <property type="component" value="Unassembled WGS sequence"/>
</dbReference>
<evidence type="ECO:0000313" key="7">
    <source>
        <dbReference type="Proteomes" id="UP000770717"/>
    </source>
</evidence>
<evidence type="ECO:0000256" key="1">
    <source>
        <dbReference type="ARBA" id="ARBA00005964"/>
    </source>
</evidence>
<reference evidence="6" key="1">
    <citation type="thesis" date="2020" institute="ProQuest LLC" country="789 East Eisenhower Parkway, Ann Arbor, MI, USA">
        <title>Comparative Genomics and Chromosome Evolution.</title>
        <authorList>
            <person name="Mudd A.B."/>
        </authorList>
    </citation>
    <scope>NUCLEOTIDE SEQUENCE</scope>
    <source>
        <strain evidence="6">HN-11 Male</strain>
        <tissue evidence="6">Kidney and liver</tissue>
    </source>
</reference>
<dbReference type="GO" id="GO:0016787">
    <property type="term" value="F:hydrolase activity"/>
    <property type="evidence" value="ECO:0007669"/>
    <property type="project" value="UniProtKB-KW"/>
</dbReference>
<evidence type="ECO:0000259" key="5">
    <source>
        <dbReference type="Pfam" id="PF00135"/>
    </source>
</evidence>
<dbReference type="Pfam" id="PF00135">
    <property type="entry name" value="COesterase"/>
    <property type="match status" value="1"/>
</dbReference>
<feature type="domain" description="Carboxylesterase type B" evidence="5">
    <location>
        <begin position="83"/>
        <end position="589"/>
    </location>
</feature>
<dbReference type="EC" id="3.1.1.-" evidence="3"/>
<evidence type="ECO:0000256" key="2">
    <source>
        <dbReference type="ARBA" id="ARBA00022801"/>
    </source>
</evidence>
<dbReference type="OrthoDB" id="3200163at2759"/>
<dbReference type="SUPFAM" id="SSF53474">
    <property type="entry name" value="alpha/beta-Hydrolases"/>
    <property type="match status" value="1"/>
</dbReference>
<dbReference type="AlphaFoldDB" id="A0A8J6BLW4"/>
<proteinExistence type="inferred from homology"/>
<dbReference type="InterPro" id="IPR029058">
    <property type="entry name" value="AB_hydrolase_fold"/>
</dbReference>
<feature type="region of interest" description="Disordered" evidence="4">
    <location>
        <begin position="1"/>
        <end position="40"/>
    </location>
</feature>
<organism evidence="6 7">
    <name type="scientific">Eleutherodactylus coqui</name>
    <name type="common">Puerto Rican coqui</name>
    <dbReference type="NCBI Taxonomy" id="57060"/>
    <lineage>
        <taxon>Eukaryota</taxon>
        <taxon>Metazoa</taxon>
        <taxon>Chordata</taxon>
        <taxon>Craniata</taxon>
        <taxon>Vertebrata</taxon>
        <taxon>Euteleostomi</taxon>
        <taxon>Amphibia</taxon>
        <taxon>Batrachia</taxon>
        <taxon>Anura</taxon>
        <taxon>Neobatrachia</taxon>
        <taxon>Hyloidea</taxon>
        <taxon>Eleutherodactylidae</taxon>
        <taxon>Eleutherodactylinae</taxon>
        <taxon>Eleutherodactylus</taxon>
        <taxon>Eleutherodactylus</taxon>
    </lineage>
</organism>
<dbReference type="InterPro" id="IPR002018">
    <property type="entry name" value="CarbesteraseB"/>
</dbReference>
<dbReference type="PANTHER" id="PTHR11559">
    <property type="entry name" value="CARBOXYLESTERASE"/>
    <property type="match status" value="1"/>
</dbReference>
<keyword evidence="7" id="KW-1185">Reference proteome</keyword>
<evidence type="ECO:0000313" key="6">
    <source>
        <dbReference type="EMBL" id="KAG9466070.1"/>
    </source>
</evidence>
<dbReference type="PROSITE" id="PS00122">
    <property type="entry name" value="CARBOXYLESTERASE_B_1"/>
    <property type="match status" value="1"/>
</dbReference>
<dbReference type="EMBL" id="WNTK01002392">
    <property type="protein sequence ID" value="KAG9466070.1"/>
    <property type="molecule type" value="Genomic_DNA"/>
</dbReference>
<comment type="caution">
    <text evidence="6">The sequence shown here is derived from an EMBL/GenBank/DDBJ whole genome shotgun (WGS) entry which is preliminary data.</text>
</comment>
<feature type="compositionally biased region" description="Polar residues" evidence="4">
    <location>
        <begin position="1"/>
        <end position="16"/>
    </location>
</feature>
<keyword evidence="2 3" id="KW-0378">Hydrolase</keyword>
<dbReference type="InterPro" id="IPR019819">
    <property type="entry name" value="Carboxylesterase_B_CS"/>
</dbReference>
<dbReference type="InterPro" id="IPR019826">
    <property type="entry name" value="Carboxylesterase_B_AS"/>
</dbReference>
<gene>
    <name evidence="6" type="ORF">GDO78_017255</name>
</gene>
<dbReference type="Gene3D" id="3.40.50.1820">
    <property type="entry name" value="alpha/beta hydrolase"/>
    <property type="match status" value="1"/>
</dbReference>
<evidence type="ECO:0000256" key="3">
    <source>
        <dbReference type="RuleBase" id="RU361235"/>
    </source>
</evidence>
<protein>
    <recommendedName>
        <fullName evidence="3">Carboxylic ester hydrolase</fullName>
        <ecNumber evidence="3">3.1.1.-</ecNumber>
    </recommendedName>
</protein>
<dbReference type="InterPro" id="IPR050309">
    <property type="entry name" value="Type-B_Carboxylest/Lipase"/>
</dbReference>
<comment type="similarity">
    <text evidence="1 3">Belongs to the type-B carboxylesterase/lipase family.</text>
</comment>
<dbReference type="PROSITE" id="PS00941">
    <property type="entry name" value="CARBOXYLESTERASE_B_2"/>
    <property type="match status" value="1"/>
</dbReference>
<accession>A0A8J6BLW4</accession>
<feature type="compositionally biased region" description="Basic and acidic residues" evidence="4">
    <location>
        <begin position="17"/>
        <end position="26"/>
    </location>
</feature>
<evidence type="ECO:0000256" key="4">
    <source>
        <dbReference type="SAM" id="MobiDB-lite"/>
    </source>
</evidence>
<name>A0A8J6BLW4_ELECQ</name>
<sequence>MIGRRVNTQGEVGSQSEYKHLVHLDDKEEEDTSLDKDLDIPDPSCNSPTLKTMAAMFGGIIILCLVAASLANQSGNSPCTSVDVTTSYGKVRGQHCDKTYTFKGIPYASPPNGSLRWRPPQEPTCWTDTLDATKFKSMCAQGIPLSATGEVMGSEDCLYVNVWTPSLDHNANLPVMVWIHGGSLVLGSGSVPGYCPTEELTSYSQMVHVSLNYRLNAFGFMALQLLREGSPTKTSGNYGFMDQIAALKWVQKNIKSFGGNPNKVTIYGQSSGGTSVWTLMVSPLAKGLFHRAIDMSGSSVYKATMKEAEQINLVFLNRTGCRDAQCLWNLNTSQILQSAPWIEYPNWAADDLCDLPQKGKFVGPLAVVDGYVVPAPPLDVWKQKKTGYSDVPYVIGTTLQEADFAPRYENISKWSVEDYHWFVNSLLNTFGGNLSAQALALYPTSEFCSQPERCVEKAYMTMVSDIRVSCPNNVLARLAAETLTSPVYRYQVTYTPSRPTEINDLFPYNSWFAFHTLDALGFFGALDFALGKISEDDRTFQRLMRKYLLHFAKEGTMPPEWPEYPKRTALLSTTLRVEKNYRSAQCALWENNDMFQYAWIN</sequence>